<organism evidence="2 3">
    <name type="scientific">Herbiconiux ginsengi</name>
    <dbReference type="NCBI Taxonomy" id="381665"/>
    <lineage>
        <taxon>Bacteria</taxon>
        <taxon>Bacillati</taxon>
        <taxon>Actinomycetota</taxon>
        <taxon>Actinomycetes</taxon>
        <taxon>Micrococcales</taxon>
        <taxon>Microbacteriaceae</taxon>
        <taxon>Herbiconiux</taxon>
    </lineage>
</organism>
<feature type="domain" description="WCX" evidence="1">
    <location>
        <begin position="3"/>
        <end position="66"/>
    </location>
</feature>
<dbReference type="STRING" id="381665.SAMN05216554_2852"/>
<protein>
    <submittedName>
        <fullName evidence="2">WYL domain-containing protein</fullName>
    </submittedName>
</protein>
<evidence type="ECO:0000313" key="2">
    <source>
        <dbReference type="EMBL" id="SDZ25758.1"/>
    </source>
</evidence>
<evidence type="ECO:0000259" key="1">
    <source>
        <dbReference type="Pfam" id="PF25583"/>
    </source>
</evidence>
<proteinExistence type="predicted"/>
<accession>A0A1H3RKJ5</accession>
<evidence type="ECO:0000313" key="3">
    <source>
        <dbReference type="Proteomes" id="UP000198891"/>
    </source>
</evidence>
<reference evidence="2 3" key="1">
    <citation type="submission" date="2016-10" db="EMBL/GenBank/DDBJ databases">
        <authorList>
            <person name="de Groot N.N."/>
        </authorList>
    </citation>
    <scope>NUCLEOTIDE SEQUENCE [LARGE SCALE GENOMIC DNA]</scope>
    <source>
        <strain evidence="2 3">CGMCC 4.3491</strain>
    </source>
</reference>
<dbReference type="EMBL" id="FNPZ01000003">
    <property type="protein sequence ID" value="SDZ25758.1"/>
    <property type="molecule type" value="Genomic_DNA"/>
</dbReference>
<dbReference type="AlphaFoldDB" id="A0A1H3RKJ5"/>
<dbReference type="OrthoDB" id="3171994at2"/>
<dbReference type="InterPro" id="IPR057727">
    <property type="entry name" value="WCX_dom"/>
</dbReference>
<keyword evidence="3" id="KW-1185">Reference proteome</keyword>
<dbReference type="Pfam" id="PF25583">
    <property type="entry name" value="WCX"/>
    <property type="match status" value="1"/>
</dbReference>
<sequence length="73" mass="7911">MSYLRSQFGRHCEVLEQLPDGRSRVGIAAPTSTMIARQLAGWGAFDEVLSPPTVREELASIAAQLADLYSSTS</sequence>
<dbReference type="Proteomes" id="UP000198891">
    <property type="component" value="Unassembled WGS sequence"/>
</dbReference>
<gene>
    <name evidence="2" type="ORF">SAMN05216554_2852</name>
</gene>
<name>A0A1H3RKJ5_9MICO</name>